<dbReference type="Proteomes" id="UP000471465">
    <property type="component" value="Unassembled WGS sequence"/>
</dbReference>
<dbReference type="GO" id="GO:0016020">
    <property type="term" value="C:membrane"/>
    <property type="evidence" value="ECO:0007669"/>
    <property type="project" value="InterPro"/>
</dbReference>
<keyword evidence="2" id="KW-1185">Reference proteome</keyword>
<comment type="caution">
    <text evidence="1">The sequence shown here is derived from an EMBL/GenBank/DDBJ whole genome shotgun (WGS) entry which is preliminary data.</text>
</comment>
<dbReference type="EMBL" id="VZIZ01000009">
    <property type="protein sequence ID" value="KAF0569363.1"/>
    <property type="molecule type" value="Genomic_DNA"/>
</dbReference>
<evidence type="ECO:0000313" key="1">
    <source>
        <dbReference type="EMBL" id="KAF0569363.1"/>
    </source>
</evidence>
<dbReference type="InterPro" id="IPR005331">
    <property type="entry name" value="Sulfotransferase"/>
</dbReference>
<organism evidence="1 2">
    <name type="scientific">Psychrobacter nivimaris</name>
    <dbReference type="NCBI Taxonomy" id="281738"/>
    <lineage>
        <taxon>Bacteria</taxon>
        <taxon>Pseudomonadati</taxon>
        <taxon>Pseudomonadota</taxon>
        <taxon>Gammaproteobacteria</taxon>
        <taxon>Moraxellales</taxon>
        <taxon>Moraxellaceae</taxon>
        <taxon>Psychrobacter</taxon>
    </lineage>
</organism>
<dbReference type="InterPro" id="IPR027417">
    <property type="entry name" value="P-loop_NTPase"/>
</dbReference>
<name>A0A6N7C1Y5_9GAMM</name>
<evidence type="ECO:0008006" key="3">
    <source>
        <dbReference type="Google" id="ProtNLM"/>
    </source>
</evidence>
<dbReference type="SUPFAM" id="SSF52540">
    <property type="entry name" value="P-loop containing nucleoside triphosphate hydrolases"/>
    <property type="match status" value="1"/>
</dbReference>
<accession>A0A6N7C1Y5</accession>
<proteinExistence type="predicted"/>
<protein>
    <recommendedName>
        <fullName evidence="3">Sulfotransferase family protein</fullName>
    </recommendedName>
</protein>
<dbReference type="AlphaFoldDB" id="A0A6N7C1Y5"/>
<dbReference type="Gene3D" id="3.40.50.300">
    <property type="entry name" value="P-loop containing nucleotide triphosphate hydrolases"/>
    <property type="match status" value="1"/>
</dbReference>
<dbReference type="Pfam" id="PF03567">
    <property type="entry name" value="Sulfotransfer_2"/>
    <property type="match status" value="1"/>
</dbReference>
<reference evidence="1 2" key="1">
    <citation type="submission" date="2019-09" db="EMBL/GenBank/DDBJ databases">
        <title>Draft genome sequence of Psychrobacter nivimaris LAMA 639, in search for biotechnological relevant genes.</title>
        <authorList>
            <person name="Lima A.O.S."/>
            <person name="Staloch B.E.K."/>
            <person name="Freitas R.C."/>
            <person name="Niero H."/>
            <person name="Silva M.A.C."/>
        </authorList>
    </citation>
    <scope>NUCLEOTIDE SEQUENCE [LARGE SCALE GENOMIC DNA]</scope>
    <source>
        <strain evidence="1 2">LAMA 639</strain>
    </source>
</reference>
<dbReference type="RefSeq" id="WP_160021420.1">
    <property type="nucleotide sequence ID" value="NZ_VZIZ01000009.1"/>
</dbReference>
<gene>
    <name evidence="1" type="ORF">FQV37_2844</name>
</gene>
<sequence>MRTVILHYHLFKNAGTSMDATLNRNFPGDLWVTREFPSDPKSNAEQLKQWIIDEPQAICFSSHTAFLPPPEIENVTIIPVIFMRHPIDRIISAYSFERDQGADTFGSTLARNTALSGYIETRLSIPNDHQCRNFHVEKFSRMFGKGNSLTQRLVNAKKAIEALPFVGDVGDFDNSIKRLEALLKDNGLEVDLTAERKNVSRQPKTIDEKLKSLHESMGDELYNKLMAANKEDLELYEFLSDNNR</sequence>
<dbReference type="GO" id="GO:0008146">
    <property type="term" value="F:sulfotransferase activity"/>
    <property type="evidence" value="ECO:0007669"/>
    <property type="project" value="InterPro"/>
</dbReference>
<evidence type="ECO:0000313" key="2">
    <source>
        <dbReference type="Proteomes" id="UP000471465"/>
    </source>
</evidence>